<evidence type="ECO:0000313" key="2">
    <source>
        <dbReference type="Proteomes" id="UP000249524"/>
    </source>
</evidence>
<gene>
    <name evidence="1" type="ORF">DJ019_06900</name>
</gene>
<proteinExistence type="predicted"/>
<comment type="caution">
    <text evidence="1">The sequence shown here is derived from an EMBL/GenBank/DDBJ whole genome shotgun (WGS) entry which is preliminary data.</text>
</comment>
<evidence type="ECO:0000313" key="1">
    <source>
        <dbReference type="EMBL" id="RAK67627.1"/>
    </source>
</evidence>
<dbReference type="OrthoDB" id="7205828at2"/>
<sequence>MQNRLTALERAFELARSGECHGTDEIRKRLNSEGYSGQQVTGPTLLRQLRELCAKARIEAEA</sequence>
<dbReference type="AlphaFoldDB" id="A0A328BKY6"/>
<dbReference type="Proteomes" id="UP000249524">
    <property type="component" value="Unassembled WGS sequence"/>
</dbReference>
<reference evidence="1 2" key="1">
    <citation type="submission" date="2018-05" db="EMBL/GenBank/DDBJ databases">
        <authorList>
            <person name="Lanie J.A."/>
            <person name="Ng W.-L."/>
            <person name="Kazmierczak K.M."/>
            <person name="Andrzejewski T.M."/>
            <person name="Davidsen T.M."/>
            <person name="Wayne K.J."/>
            <person name="Tettelin H."/>
            <person name="Glass J.I."/>
            <person name="Rusch D."/>
            <person name="Podicherti R."/>
            <person name="Tsui H.-C.T."/>
            <person name="Winkler M.E."/>
        </authorList>
    </citation>
    <scope>NUCLEOTIDE SEQUENCE [LARGE SCALE GENOMIC DNA]</scope>
    <source>
        <strain evidence="1 2">BUT-10</strain>
    </source>
</reference>
<accession>A0A328BKY6</accession>
<dbReference type="EMBL" id="QFYS01000002">
    <property type="protein sequence ID" value="RAK67627.1"/>
    <property type="molecule type" value="Genomic_DNA"/>
</dbReference>
<organism evidence="1 2">
    <name type="scientific">Phenylobacterium kunshanense</name>
    <dbReference type="NCBI Taxonomy" id="1445034"/>
    <lineage>
        <taxon>Bacteria</taxon>
        <taxon>Pseudomonadati</taxon>
        <taxon>Pseudomonadota</taxon>
        <taxon>Alphaproteobacteria</taxon>
        <taxon>Caulobacterales</taxon>
        <taxon>Caulobacteraceae</taxon>
        <taxon>Phenylobacterium</taxon>
    </lineage>
</organism>
<keyword evidence="2" id="KW-1185">Reference proteome</keyword>
<name>A0A328BKY6_9CAUL</name>
<dbReference type="RefSeq" id="WP_111275237.1">
    <property type="nucleotide sequence ID" value="NZ_QFYS01000002.1"/>
</dbReference>
<protein>
    <submittedName>
        <fullName evidence="1">Uncharacterized protein</fullName>
    </submittedName>
</protein>